<evidence type="ECO:0000313" key="1">
    <source>
        <dbReference type="EMBL" id="KNY29028.1"/>
    </source>
</evidence>
<dbReference type="EMBL" id="LGTC01000001">
    <property type="protein sequence ID" value="KNY29028.1"/>
    <property type="molecule type" value="Genomic_DNA"/>
</dbReference>
<dbReference type="InterPro" id="IPR011855">
    <property type="entry name" value="Phgtail_TP901_1"/>
</dbReference>
<sequence>MAGTAGKKGKVMIGANSVTALNSWSLELGIDTLDTTAFGDDWKNFISGLKEWSASAEGAYNVHTDANGQAALQNAFLNGTDVDLKLYVNNTNYYSGQALISGLSIEDPVDDIVTISIEFQGNGALAYT</sequence>
<keyword evidence="2" id="KW-1185">Reference proteome</keyword>
<organism evidence="1 2">
    <name type="scientific">Pseudobacteroides cellulosolvens ATCC 35603 = DSM 2933</name>
    <dbReference type="NCBI Taxonomy" id="398512"/>
    <lineage>
        <taxon>Bacteria</taxon>
        <taxon>Bacillati</taxon>
        <taxon>Bacillota</taxon>
        <taxon>Clostridia</taxon>
        <taxon>Eubacteriales</taxon>
        <taxon>Oscillospiraceae</taxon>
        <taxon>Pseudobacteroides</taxon>
    </lineage>
</organism>
<dbReference type="STRING" id="398512.Bccel_4302"/>
<proteinExistence type="predicted"/>
<gene>
    <name evidence="1" type="ORF">Bccel_4302</name>
</gene>
<name>A0A0L6JT83_9FIRM</name>
<dbReference type="Proteomes" id="UP000036923">
    <property type="component" value="Unassembled WGS sequence"/>
</dbReference>
<dbReference type="OrthoDB" id="2988872at2"/>
<protein>
    <submittedName>
        <fullName evidence="1">Major tail protein</fullName>
    </submittedName>
</protein>
<dbReference type="AlphaFoldDB" id="A0A0L6JT83"/>
<evidence type="ECO:0000313" key="2">
    <source>
        <dbReference type="Proteomes" id="UP000036923"/>
    </source>
</evidence>
<comment type="caution">
    <text evidence="1">The sequence shown here is derived from an EMBL/GenBank/DDBJ whole genome shotgun (WGS) entry which is preliminary data.</text>
</comment>
<dbReference type="Gene3D" id="4.10.410.40">
    <property type="match status" value="1"/>
</dbReference>
<dbReference type="Pfam" id="PF06199">
    <property type="entry name" value="Phage_tail_2"/>
    <property type="match status" value="1"/>
</dbReference>
<reference evidence="2" key="1">
    <citation type="submission" date="2015-07" db="EMBL/GenBank/DDBJ databases">
        <title>Near-Complete Genome Sequence of the Cellulolytic Bacterium Bacteroides (Pseudobacteroides) cellulosolvens ATCC 35603.</title>
        <authorList>
            <person name="Dassa B."/>
            <person name="Utturkar S.M."/>
            <person name="Klingeman D.M."/>
            <person name="Hurt R.A."/>
            <person name="Keller M."/>
            <person name="Xu J."/>
            <person name="Reddy Y.H.K."/>
            <person name="Borovok I."/>
            <person name="Grinberg I.R."/>
            <person name="Lamed R."/>
            <person name="Zhivin O."/>
            <person name="Bayer E.A."/>
            <person name="Brown S.D."/>
        </authorList>
    </citation>
    <scope>NUCLEOTIDE SEQUENCE [LARGE SCALE GENOMIC DNA]</scope>
    <source>
        <strain evidence="2">DSM 2933</strain>
    </source>
</reference>
<dbReference type="eggNOG" id="ENOG5033CW0">
    <property type="taxonomic scope" value="Bacteria"/>
</dbReference>
<accession>A0A0L6JT83</accession>
<dbReference type="RefSeq" id="WP_050753689.1">
    <property type="nucleotide sequence ID" value="NZ_JQKC01000005.1"/>
</dbReference>